<sequence>RPLKTLKRRLTQKQRANRIKHIERRKQSH</sequence>
<organism evidence="2">
    <name type="scientific">marine sediment metagenome</name>
    <dbReference type="NCBI Taxonomy" id="412755"/>
    <lineage>
        <taxon>unclassified sequences</taxon>
        <taxon>metagenomes</taxon>
        <taxon>ecological metagenomes</taxon>
    </lineage>
</organism>
<feature type="non-terminal residue" evidence="2">
    <location>
        <position position="1"/>
    </location>
</feature>
<dbReference type="AlphaFoldDB" id="A0A0F8WL30"/>
<gene>
    <name evidence="2" type="ORF">LCGC14_3055100</name>
</gene>
<reference evidence="2" key="1">
    <citation type="journal article" date="2015" name="Nature">
        <title>Complex archaea that bridge the gap between prokaryotes and eukaryotes.</title>
        <authorList>
            <person name="Spang A."/>
            <person name="Saw J.H."/>
            <person name="Jorgensen S.L."/>
            <person name="Zaremba-Niedzwiedzka K."/>
            <person name="Martijn J."/>
            <person name="Lind A.E."/>
            <person name="van Eijk R."/>
            <person name="Schleper C."/>
            <person name="Guy L."/>
            <person name="Ettema T.J."/>
        </authorList>
    </citation>
    <scope>NUCLEOTIDE SEQUENCE</scope>
</reference>
<comment type="caution">
    <text evidence="2">The sequence shown here is derived from an EMBL/GenBank/DDBJ whole genome shotgun (WGS) entry which is preliminary data.</text>
</comment>
<evidence type="ECO:0000313" key="2">
    <source>
        <dbReference type="EMBL" id="KKK57373.1"/>
    </source>
</evidence>
<dbReference type="EMBL" id="LAZR01064513">
    <property type="protein sequence ID" value="KKK57373.1"/>
    <property type="molecule type" value="Genomic_DNA"/>
</dbReference>
<feature type="region of interest" description="Disordered" evidence="1">
    <location>
        <begin position="1"/>
        <end position="29"/>
    </location>
</feature>
<proteinExistence type="predicted"/>
<accession>A0A0F8WL30</accession>
<evidence type="ECO:0000256" key="1">
    <source>
        <dbReference type="SAM" id="MobiDB-lite"/>
    </source>
</evidence>
<name>A0A0F8WL30_9ZZZZ</name>
<protein>
    <submittedName>
        <fullName evidence="2">Uncharacterized protein</fullName>
    </submittedName>
</protein>